<dbReference type="InterPro" id="IPR029058">
    <property type="entry name" value="AB_hydrolase_fold"/>
</dbReference>
<evidence type="ECO:0000313" key="3">
    <source>
        <dbReference type="EMBL" id="KAF2103034.1"/>
    </source>
</evidence>
<gene>
    <name evidence="3" type="ORF">NA57DRAFT_63734</name>
</gene>
<dbReference type="Proteomes" id="UP000799772">
    <property type="component" value="Unassembled WGS sequence"/>
</dbReference>
<protein>
    <submittedName>
        <fullName evidence="3">Lipase</fullName>
    </submittedName>
</protein>
<dbReference type="Gene3D" id="3.40.50.1820">
    <property type="entry name" value="alpha/beta hydrolase"/>
    <property type="match status" value="1"/>
</dbReference>
<organism evidence="3 4">
    <name type="scientific">Rhizodiscina lignyota</name>
    <dbReference type="NCBI Taxonomy" id="1504668"/>
    <lineage>
        <taxon>Eukaryota</taxon>
        <taxon>Fungi</taxon>
        <taxon>Dikarya</taxon>
        <taxon>Ascomycota</taxon>
        <taxon>Pezizomycotina</taxon>
        <taxon>Dothideomycetes</taxon>
        <taxon>Pleosporomycetidae</taxon>
        <taxon>Aulographales</taxon>
        <taxon>Rhizodiscinaceae</taxon>
        <taxon>Rhizodiscina</taxon>
    </lineage>
</organism>
<dbReference type="GO" id="GO:0004806">
    <property type="term" value="F:triacylglycerol lipase activity"/>
    <property type="evidence" value="ECO:0007669"/>
    <property type="project" value="UniProtKB-UniRule"/>
</dbReference>
<dbReference type="GO" id="GO:0016042">
    <property type="term" value="P:lipid catabolic process"/>
    <property type="evidence" value="ECO:0007669"/>
    <property type="project" value="UniProtKB-UniRule"/>
</dbReference>
<dbReference type="PANTHER" id="PTHR34853:SF5">
    <property type="entry name" value="LIP-DOMAIN-CONTAINING PROTEIN-RELATED"/>
    <property type="match status" value="1"/>
</dbReference>
<keyword evidence="4" id="KW-1185">Reference proteome</keyword>
<dbReference type="PANTHER" id="PTHR34853">
    <property type="match status" value="1"/>
</dbReference>
<dbReference type="SUPFAM" id="SSF53474">
    <property type="entry name" value="alpha/beta-Hydrolases"/>
    <property type="match status" value="1"/>
</dbReference>
<dbReference type="Gene3D" id="1.10.260.130">
    <property type="match status" value="1"/>
</dbReference>
<dbReference type="PIRSF" id="PIRSF029171">
    <property type="entry name" value="Esterase_LipA"/>
    <property type="match status" value="1"/>
</dbReference>
<proteinExistence type="inferred from homology"/>
<keyword evidence="1" id="KW-0378">Hydrolase</keyword>
<comment type="caution">
    <text evidence="3">The sequence shown here is derived from an EMBL/GenBank/DDBJ whole genome shotgun (WGS) entry which is preliminary data.</text>
</comment>
<dbReference type="AlphaFoldDB" id="A0A9P4IKW9"/>
<dbReference type="InterPro" id="IPR005152">
    <property type="entry name" value="Lipase_secreted"/>
</dbReference>
<evidence type="ECO:0000313" key="4">
    <source>
        <dbReference type="Proteomes" id="UP000799772"/>
    </source>
</evidence>
<dbReference type="Pfam" id="PF03583">
    <property type="entry name" value="LIP"/>
    <property type="match status" value="1"/>
</dbReference>
<sequence>MFDPFCPLPPSKDPFYTAPRHFQAASPGNALRFRVAPGNLSSILANCSAAYNILYRTTDAANKPSWAVTTLLAPKTAIADSTHGSRNSGRALVSYQIPYDSAFVDASPSFLMYDPLQNTTLLDITAALGRGWFVNVPDYEGPLAAFGLGLQEGHATLDSVRAVLEVIKKVPLGLRPDTKYAIWGYSGGSIASEWAAELQSSYAPELRFAGVIAGGLVARFESTLKLVSSGSAFAGLVPSALLGLTAEFPHARQDLVSRLKKTGPYNATTFLDTLHMSFEQTIVTFLMQNISNYFVNGAADVFSPDILDLLNSQGVMGEHGVPRMPLFFYKAIADEVAPTPDTDALVDKYCRLGANILYERNKIGDHETELQNGHTRSLNWLSDIFGDGNSHNAHGCTVLNVSVVDPTGPVIA</sequence>
<accession>A0A9P4IKW9</accession>
<dbReference type="EMBL" id="ML978122">
    <property type="protein sequence ID" value="KAF2103034.1"/>
    <property type="molecule type" value="Genomic_DNA"/>
</dbReference>
<comment type="similarity">
    <text evidence="2">Belongs to the AB hydrolase superfamily. Lipase family.</text>
</comment>
<evidence type="ECO:0000256" key="1">
    <source>
        <dbReference type="ARBA" id="ARBA00022801"/>
    </source>
</evidence>
<dbReference type="OrthoDB" id="2373480at2759"/>
<reference evidence="3" key="1">
    <citation type="journal article" date="2020" name="Stud. Mycol.">
        <title>101 Dothideomycetes genomes: a test case for predicting lifestyles and emergence of pathogens.</title>
        <authorList>
            <person name="Haridas S."/>
            <person name="Albert R."/>
            <person name="Binder M."/>
            <person name="Bloem J."/>
            <person name="Labutti K."/>
            <person name="Salamov A."/>
            <person name="Andreopoulos B."/>
            <person name="Baker S."/>
            <person name="Barry K."/>
            <person name="Bills G."/>
            <person name="Bluhm B."/>
            <person name="Cannon C."/>
            <person name="Castanera R."/>
            <person name="Culley D."/>
            <person name="Daum C."/>
            <person name="Ezra D."/>
            <person name="Gonzalez J."/>
            <person name="Henrissat B."/>
            <person name="Kuo A."/>
            <person name="Liang C."/>
            <person name="Lipzen A."/>
            <person name="Lutzoni F."/>
            <person name="Magnuson J."/>
            <person name="Mondo S."/>
            <person name="Nolan M."/>
            <person name="Ohm R."/>
            <person name="Pangilinan J."/>
            <person name="Park H.-J."/>
            <person name="Ramirez L."/>
            <person name="Alfaro M."/>
            <person name="Sun H."/>
            <person name="Tritt A."/>
            <person name="Yoshinaga Y."/>
            <person name="Zwiers L.-H."/>
            <person name="Turgeon B."/>
            <person name="Goodwin S."/>
            <person name="Spatafora J."/>
            <person name="Crous P."/>
            <person name="Grigoriev I."/>
        </authorList>
    </citation>
    <scope>NUCLEOTIDE SEQUENCE</scope>
    <source>
        <strain evidence="3">CBS 133067</strain>
    </source>
</reference>
<name>A0A9P4IKW9_9PEZI</name>
<evidence type="ECO:0000256" key="2">
    <source>
        <dbReference type="PIRNR" id="PIRNR029171"/>
    </source>
</evidence>